<reference evidence="3" key="1">
    <citation type="submission" date="2016-08" db="EMBL/GenBank/DDBJ databases">
        <title>Population biology and virulence potential of Burkholderia ubonensis.</title>
        <authorList>
            <person name="Price E.P."/>
            <person name="Currie B.J."/>
            <person name="Wagner D.M."/>
        </authorList>
    </citation>
    <scope>NUCLEOTIDE SEQUENCE [LARGE SCALE GENOMIC DNA]</scope>
    <source>
        <strain evidence="3">MSMB0103</strain>
    </source>
</reference>
<dbReference type="Proteomes" id="UP000183667">
    <property type="component" value="Unassembled WGS sequence"/>
</dbReference>
<gene>
    <name evidence="2" type="ORF">BGV66_30905</name>
</gene>
<protein>
    <submittedName>
        <fullName evidence="2">Uncharacterized protein</fullName>
    </submittedName>
</protein>
<name>A0ABD6PUS8_9BURK</name>
<dbReference type="AlphaFoldDB" id="A0ABD6PUS8"/>
<accession>A0ABD6PUS8</accession>
<sequence>MGRLAARAADRDPSANRLQVGSQFGLVRGHRRAVQAGPAVERGRHAQGLEPHHIGAGARHGLQRRVAPRQLAAGRHRERRDVTHGVRVLQEEVGDTLRADRAQARNRAMPAQASRADQREQLGEGRDAGGRDQFRVEPAVEWVLGLRRLDEARLMRASAASCCSRRRRSRATLRSSADNETGG</sequence>
<feature type="region of interest" description="Disordered" evidence="1">
    <location>
        <begin position="160"/>
        <end position="183"/>
    </location>
</feature>
<evidence type="ECO:0000256" key="1">
    <source>
        <dbReference type="SAM" id="MobiDB-lite"/>
    </source>
</evidence>
<feature type="region of interest" description="Disordered" evidence="1">
    <location>
        <begin position="51"/>
        <end position="81"/>
    </location>
</feature>
<feature type="region of interest" description="Disordered" evidence="1">
    <location>
        <begin position="103"/>
        <end position="131"/>
    </location>
</feature>
<dbReference type="EMBL" id="MEAU01000069">
    <property type="protein sequence ID" value="OJA38354.1"/>
    <property type="molecule type" value="Genomic_DNA"/>
</dbReference>
<proteinExistence type="predicted"/>
<evidence type="ECO:0000313" key="2">
    <source>
        <dbReference type="EMBL" id="OJA38354.1"/>
    </source>
</evidence>
<feature type="compositionally biased region" description="Basic and acidic residues" evidence="1">
    <location>
        <begin position="116"/>
        <end position="131"/>
    </location>
</feature>
<comment type="caution">
    <text evidence="2">The sequence shown here is derived from an EMBL/GenBank/DDBJ whole genome shotgun (WGS) entry which is preliminary data.</text>
</comment>
<organism evidence="2 3">
    <name type="scientific">Burkholderia ubonensis</name>
    <dbReference type="NCBI Taxonomy" id="101571"/>
    <lineage>
        <taxon>Bacteria</taxon>
        <taxon>Pseudomonadati</taxon>
        <taxon>Pseudomonadota</taxon>
        <taxon>Betaproteobacteria</taxon>
        <taxon>Burkholderiales</taxon>
        <taxon>Burkholderiaceae</taxon>
        <taxon>Burkholderia</taxon>
        <taxon>Burkholderia cepacia complex</taxon>
    </lineage>
</organism>
<evidence type="ECO:0000313" key="3">
    <source>
        <dbReference type="Proteomes" id="UP000183667"/>
    </source>
</evidence>